<dbReference type="KEGG" id="sli:Slin_5145"/>
<name>D2QGU5_SPILD</name>
<gene>
    <name evidence="2" type="ordered locus">Slin_5145</name>
</gene>
<dbReference type="Proteomes" id="UP000002028">
    <property type="component" value="Chromosome"/>
</dbReference>
<dbReference type="STRING" id="504472.Slin_5145"/>
<dbReference type="Pfam" id="PF07661">
    <property type="entry name" value="MORN_2"/>
    <property type="match status" value="2"/>
</dbReference>
<dbReference type="HOGENOM" id="CLU_037602_2_1_10"/>
<proteinExistence type="predicted"/>
<dbReference type="Gene3D" id="3.90.930.1">
    <property type="match status" value="1"/>
</dbReference>
<evidence type="ECO:0000313" key="3">
    <source>
        <dbReference type="Proteomes" id="UP000002028"/>
    </source>
</evidence>
<evidence type="ECO:0000313" key="2">
    <source>
        <dbReference type="EMBL" id="ADB41117.1"/>
    </source>
</evidence>
<organism evidence="2 3">
    <name type="scientific">Spirosoma linguale (strain ATCC 33905 / DSM 74 / LMG 10896 / Claus 1)</name>
    <dbReference type="NCBI Taxonomy" id="504472"/>
    <lineage>
        <taxon>Bacteria</taxon>
        <taxon>Pseudomonadati</taxon>
        <taxon>Bacteroidota</taxon>
        <taxon>Cytophagia</taxon>
        <taxon>Cytophagales</taxon>
        <taxon>Cytophagaceae</taxon>
        <taxon>Spirosoma</taxon>
    </lineage>
</organism>
<sequence>MVKRAPLRSKFGQVVALLLILTGCRQSAPATTIPHVYASADLPGWQKRAGKLWRQDTLFSGWSYQLGATGDTTFLGSYYLGKAEGSHRQWYSNHQLKEIRHYSNGWQEGEQRGWYESGKPTFIYQFKSDVYEGSRKEWYPNGQPAQDGHYHEGHEHGSQRMWYADGSLKVNYVARNGRNYGFTGVKNCVNVWDSIPVSH</sequence>
<feature type="chain" id="PRO_5003033830" evidence="1">
    <location>
        <begin position="28"/>
        <end position="199"/>
    </location>
</feature>
<dbReference type="eggNOG" id="COG2849">
    <property type="taxonomic scope" value="Bacteria"/>
</dbReference>
<dbReference type="EMBL" id="CP001769">
    <property type="protein sequence ID" value="ADB41117.1"/>
    <property type="molecule type" value="Genomic_DNA"/>
</dbReference>
<dbReference type="InterPro" id="IPR011652">
    <property type="entry name" value="MORN_2"/>
</dbReference>
<dbReference type="PROSITE" id="PS51257">
    <property type="entry name" value="PROKAR_LIPOPROTEIN"/>
    <property type="match status" value="1"/>
</dbReference>
<evidence type="ECO:0000256" key="1">
    <source>
        <dbReference type="SAM" id="SignalP"/>
    </source>
</evidence>
<dbReference type="SUPFAM" id="SSF82185">
    <property type="entry name" value="Histone H3 K4-specific methyltransferase SET7/9 N-terminal domain"/>
    <property type="match status" value="1"/>
</dbReference>
<feature type="signal peptide" evidence="1">
    <location>
        <begin position="1"/>
        <end position="27"/>
    </location>
</feature>
<dbReference type="AlphaFoldDB" id="D2QGU5"/>
<protein>
    <submittedName>
        <fullName evidence="2">MORN variant repeat protein</fullName>
    </submittedName>
</protein>
<keyword evidence="1" id="KW-0732">Signal</keyword>
<reference evidence="2 3" key="1">
    <citation type="journal article" date="2010" name="Stand. Genomic Sci.">
        <title>Complete genome sequence of Spirosoma linguale type strain (1).</title>
        <authorList>
            <person name="Lail K."/>
            <person name="Sikorski J."/>
            <person name="Saunders E."/>
            <person name="Lapidus A."/>
            <person name="Glavina Del Rio T."/>
            <person name="Copeland A."/>
            <person name="Tice H."/>
            <person name="Cheng J.-F."/>
            <person name="Lucas S."/>
            <person name="Nolan M."/>
            <person name="Bruce D."/>
            <person name="Goodwin L."/>
            <person name="Pitluck S."/>
            <person name="Ivanova N."/>
            <person name="Mavromatis K."/>
            <person name="Ovchinnikova G."/>
            <person name="Pati A."/>
            <person name="Chen A."/>
            <person name="Palaniappan K."/>
            <person name="Land M."/>
            <person name="Hauser L."/>
            <person name="Chang Y.-J."/>
            <person name="Jeffries C.D."/>
            <person name="Chain P."/>
            <person name="Brettin T."/>
            <person name="Detter J.C."/>
            <person name="Schuetze A."/>
            <person name="Rohde M."/>
            <person name="Tindall B.J."/>
            <person name="Goeker M."/>
            <person name="Bristow J."/>
            <person name="Eisen J.A."/>
            <person name="Markowitz V."/>
            <person name="Hugenholtz P."/>
            <person name="Kyrpides N.C."/>
            <person name="Klenk H.-P."/>
            <person name="Chen F."/>
        </authorList>
    </citation>
    <scope>NUCLEOTIDE SEQUENCE [LARGE SCALE GENOMIC DNA]</scope>
    <source>
        <strain evidence="3">ATCC 33905 / DSM 74 / LMG 10896 / Claus 1</strain>
    </source>
</reference>
<accession>D2QGU5</accession>
<keyword evidence="3" id="KW-1185">Reference proteome</keyword>